<dbReference type="InterPro" id="IPR014774">
    <property type="entry name" value="KaiC-like_dom"/>
</dbReference>
<dbReference type="InterPro" id="IPR051347">
    <property type="entry name" value="Circadian_clock_KaiC-rel"/>
</dbReference>
<sequence length="235" mass="26288">CGGGFFRDSIILASGATGTGKTLLVTQFMAGGFNSGERCLLFAFEESKDQLFRNAAAWGMDFERMEKKERLKVVNRYPHAMAMEDHLVEMMKIVEDFRPNRVAVDSLSALERVASLRSFREFVMAFTSFLKEKETAGLMTSTTPNLLGGGSVTEKHISTLTDSIILLRYVESFGVMRRSLTVLKMRGSHHDRDIREYTIDGRGMHIGDRFHDVSGILSGQMTHGRPAAATLEEHE</sequence>
<dbReference type="Gene3D" id="3.40.50.300">
    <property type="entry name" value="P-loop containing nucleotide triphosphate hydrolases"/>
    <property type="match status" value="1"/>
</dbReference>
<accession>A0A6J4LFC6</accession>
<evidence type="ECO:0000259" key="1">
    <source>
        <dbReference type="PROSITE" id="PS51146"/>
    </source>
</evidence>
<organism evidence="2">
    <name type="scientific">uncultured Gemmatimonadota bacterium</name>
    <dbReference type="NCBI Taxonomy" id="203437"/>
    <lineage>
        <taxon>Bacteria</taxon>
        <taxon>Pseudomonadati</taxon>
        <taxon>Gemmatimonadota</taxon>
        <taxon>environmental samples</taxon>
    </lineage>
</organism>
<protein>
    <submittedName>
        <fullName evidence="2">Circadian clock protein KaiC</fullName>
    </submittedName>
</protein>
<dbReference type="InterPro" id="IPR010624">
    <property type="entry name" value="KaiC_dom"/>
</dbReference>
<feature type="non-terminal residue" evidence="2">
    <location>
        <position position="1"/>
    </location>
</feature>
<proteinExistence type="predicted"/>
<gene>
    <name evidence="2" type="ORF">AVDCRST_MAG89-2120</name>
</gene>
<dbReference type="Pfam" id="PF06745">
    <property type="entry name" value="ATPase"/>
    <property type="match status" value="1"/>
</dbReference>
<reference evidence="2" key="1">
    <citation type="submission" date="2020-02" db="EMBL/GenBank/DDBJ databases">
        <authorList>
            <person name="Meier V. D."/>
        </authorList>
    </citation>
    <scope>NUCLEOTIDE SEQUENCE</scope>
    <source>
        <strain evidence="2">AVDCRST_MAG89</strain>
    </source>
</reference>
<evidence type="ECO:0000313" key="2">
    <source>
        <dbReference type="EMBL" id="CAA9330927.1"/>
    </source>
</evidence>
<dbReference type="GO" id="GO:0005524">
    <property type="term" value="F:ATP binding"/>
    <property type="evidence" value="ECO:0007669"/>
    <property type="project" value="InterPro"/>
</dbReference>
<feature type="domain" description="KaiC" evidence="1">
    <location>
        <begin position="1"/>
        <end position="220"/>
    </location>
</feature>
<dbReference type="PANTHER" id="PTHR42926:SF1">
    <property type="entry name" value="CIRCADIAN CLOCK OSCILLATOR PROTEIN KAIC 1"/>
    <property type="match status" value="1"/>
</dbReference>
<dbReference type="InterPro" id="IPR027417">
    <property type="entry name" value="P-loop_NTPase"/>
</dbReference>
<dbReference type="AlphaFoldDB" id="A0A6J4LFC6"/>
<dbReference type="PROSITE" id="PS51146">
    <property type="entry name" value="KAIC"/>
    <property type="match status" value="1"/>
</dbReference>
<dbReference type="EMBL" id="CADCTV010000447">
    <property type="protein sequence ID" value="CAA9330927.1"/>
    <property type="molecule type" value="Genomic_DNA"/>
</dbReference>
<dbReference type="SUPFAM" id="SSF52540">
    <property type="entry name" value="P-loop containing nucleoside triphosphate hydrolases"/>
    <property type="match status" value="1"/>
</dbReference>
<name>A0A6J4LFC6_9BACT</name>
<dbReference type="PANTHER" id="PTHR42926">
    <property type="match status" value="1"/>
</dbReference>